<proteinExistence type="inferred from homology"/>
<keyword evidence="2" id="KW-0560">Oxidoreductase</keyword>
<gene>
    <name evidence="4" type="ORF">AYY18_06170</name>
</gene>
<keyword evidence="5" id="KW-1185">Reference proteome</keyword>
<evidence type="ECO:0000256" key="2">
    <source>
        <dbReference type="ARBA" id="ARBA00023002"/>
    </source>
</evidence>
<dbReference type="Gene3D" id="3.40.109.10">
    <property type="entry name" value="NADH Oxidase"/>
    <property type="match status" value="1"/>
</dbReference>
<organism evidence="4 5">
    <name type="scientific">Morganella psychrotolerans</name>
    <dbReference type="NCBI Taxonomy" id="368603"/>
    <lineage>
        <taxon>Bacteria</taxon>
        <taxon>Pseudomonadati</taxon>
        <taxon>Pseudomonadota</taxon>
        <taxon>Gammaproteobacteria</taxon>
        <taxon>Enterobacterales</taxon>
        <taxon>Morganellaceae</taxon>
        <taxon>Morganella</taxon>
    </lineage>
</organism>
<dbReference type="SUPFAM" id="SSF55469">
    <property type="entry name" value="FMN-dependent nitroreductase-like"/>
    <property type="match status" value="1"/>
</dbReference>
<dbReference type="Pfam" id="PF00881">
    <property type="entry name" value="Nitroreductase"/>
    <property type="match status" value="1"/>
</dbReference>
<evidence type="ECO:0000313" key="4">
    <source>
        <dbReference type="EMBL" id="OBU07798.1"/>
    </source>
</evidence>
<dbReference type="PANTHER" id="PTHR43673">
    <property type="entry name" value="NAD(P)H NITROREDUCTASE YDGI-RELATED"/>
    <property type="match status" value="1"/>
</dbReference>
<protein>
    <submittedName>
        <fullName evidence="4">Nitroreductase</fullName>
    </submittedName>
</protein>
<comment type="similarity">
    <text evidence="1">Belongs to the nitroreductase family.</text>
</comment>
<dbReference type="GO" id="GO:0016491">
    <property type="term" value="F:oxidoreductase activity"/>
    <property type="evidence" value="ECO:0007669"/>
    <property type="project" value="UniProtKB-KW"/>
</dbReference>
<evidence type="ECO:0000259" key="3">
    <source>
        <dbReference type="Pfam" id="PF00881"/>
    </source>
</evidence>
<dbReference type="Proteomes" id="UP000092377">
    <property type="component" value="Unassembled WGS sequence"/>
</dbReference>
<dbReference type="OrthoDB" id="9809288at2"/>
<dbReference type="InterPro" id="IPR000415">
    <property type="entry name" value="Nitroreductase-like"/>
</dbReference>
<dbReference type="EMBL" id="LZEY01000023">
    <property type="protein sequence ID" value="OBU07798.1"/>
    <property type="molecule type" value="Genomic_DNA"/>
</dbReference>
<reference evidence="5" key="1">
    <citation type="submission" date="2016-06" db="EMBL/GenBank/DDBJ databases">
        <authorList>
            <person name="Butler K."/>
        </authorList>
    </citation>
    <scope>NUCLEOTIDE SEQUENCE [LARGE SCALE GENOMIC DNA]</scope>
    <source>
        <strain evidence="5">GCSL-Mp20</strain>
    </source>
</reference>
<feature type="domain" description="Nitroreductase" evidence="3">
    <location>
        <begin position="7"/>
        <end position="178"/>
    </location>
</feature>
<evidence type="ECO:0000256" key="1">
    <source>
        <dbReference type="ARBA" id="ARBA00007118"/>
    </source>
</evidence>
<dbReference type="CDD" id="cd02137">
    <property type="entry name" value="MhqN-like"/>
    <property type="match status" value="1"/>
</dbReference>
<dbReference type="RefSeq" id="WP_067403091.1">
    <property type="nucleotide sequence ID" value="NZ_LZEY01000023.1"/>
</dbReference>
<dbReference type="InterPro" id="IPR029479">
    <property type="entry name" value="Nitroreductase"/>
</dbReference>
<evidence type="ECO:0000313" key="5">
    <source>
        <dbReference type="Proteomes" id="UP000092377"/>
    </source>
</evidence>
<sequence>MNVIDAVRQRRATKKFDPDFVIPLNEKKALLSLAMETAPSAFNLQHWRPLLVEDPAQRRNIRKVGWDQPQMTDASMLIVLCGDMAAWSSRTREIWHEADPLVRDFMVNAVDSYYRNKPETQRDEIMRSAGIFAQTLMLLAKEQGYDSCPMDGFDFNAVAEVIDLPENYEICLMIAIGKSAGDAYPRIGKLPFEQLVTIDRFHPDMP</sequence>
<accession>A0A1B8HFE8</accession>
<comment type="caution">
    <text evidence="4">The sequence shown here is derived from an EMBL/GenBank/DDBJ whole genome shotgun (WGS) entry which is preliminary data.</text>
</comment>
<name>A0A1B8HFE8_9GAMM</name>
<dbReference type="AlphaFoldDB" id="A0A1B8HFE8"/>
<dbReference type="PANTHER" id="PTHR43673:SF12">
    <property type="entry name" value="PROTEIN DRGA"/>
    <property type="match status" value="1"/>
</dbReference>